<feature type="region of interest" description="Disordered" evidence="1">
    <location>
        <begin position="1"/>
        <end position="47"/>
    </location>
</feature>
<proteinExistence type="predicted"/>
<feature type="compositionally biased region" description="Basic and acidic residues" evidence="1">
    <location>
        <begin position="1"/>
        <end position="11"/>
    </location>
</feature>
<dbReference type="InterPro" id="IPR023319">
    <property type="entry name" value="Tex-like_HTH_dom_sf"/>
</dbReference>
<dbReference type="GO" id="GO:0008023">
    <property type="term" value="C:transcription elongation factor complex"/>
    <property type="evidence" value="ECO:0007669"/>
    <property type="project" value="TreeGrafter"/>
</dbReference>
<accession>A0A314ZJE4</accession>
<dbReference type="GO" id="GO:0031491">
    <property type="term" value="F:nucleosome binding"/>
    <property type="evidence" value="ECO:0007669"/>
    <property type="project" value="TreeGrafter"/>
</dbReference>
<keyword evidence="3" id="KW-0648">Protein biosynthesis</keyword>
<dbReference type="Pfam" id="PF14641">
    <property type="entry name" value="HTH_44"/>
    <property type="match status" value="1"/>
</dbReference>
<dbReference type="Gene3D" id="1.10.3500.10">
    <property type="entry name" value="Tex N-terminal region-like"/>
    <property type="match status" value="1"/>
</dbReference>
<feature type="domain" description="Helix-turn-helix DNA-binding" evidence="2">
    <location>
        <begin position="163"/>
        <end position="276"/>
    </location>
</feature>
<keyword evidence="4" id="KW-1185">Reference proteome</keyword>
<dbReference type="OrthoDB" id="995477at2759"/>
<dbReference type="EMBL" id="PJQY01000047">
    <property type="protein sequence ID" value="PQQ20025.1"/>
    <property type="molecule type" value="Genomic_DNA"/>
</dbReference>
<dbReference type="GO" id="GO:0042393">
    <property type="term" value="F:histone binding"/>
    <property type="evidence" value="ECO:0007669"/>
    <property type="project" value="TreeGrafter"/>
</dbReference>
<keyword evidence="3" id="KW-0251">Elongation factor</keyword>
<evidence type="ECO:0000256" key="1">
    <source>
        <dbReference type="SAM" id="MobiDB-lite"/>
    </source>
</evidence>
<name>A0A314ZJE4_PRUYE</name>
<evidence type="ECO:0000313" key="3">
    <source>
        <dbReference type="EMBL" id="PQQ20025.1"/>
    </source>
</evidence>
<dbReference type="Gene3D" id="1.10.10.650">
    <property type="entry name" value="RuvA domain 2-like"/>
    <property type="match status" value="1"/>
</dbReference>
<dbReference type="STRING" id="2094558.A0A314ZJE4"/>
<evidence type="ECO:0000313" key="4">
    <source>
        <dbReference type="Proteomes" id="UP000250321"/>
    </source>
</evidence>
<dbReference type="AlphaFoldDB" id="A0A314ZJE4"/>
<comment type="caution">
    <text evidence="3">The sequence shown here is derived from an EMBL/GenBank/DDBJ whole genome shotgun (WGS) entry which is preliminary data.</text>
</comment>
<dbReference type="FunFam" id="1.10.3500.10:FF:000004">
    <property type="entry name" value="Transcription elongation factor spt6"/>
    <property type="match status" value="1"/>
</dbReference>
<gene>
    <name evidence="3" type="ORF">Pyn_06959</name>
</gene>
<evidence type="ECO:0000259" key="2">
    <source>
        <dbReference type="Pfam" id="PF14641"/>
    </source>
</evidence>
<dbReference type="PANTHER" id="PTHR10145:SF6">
    <property type="entry name" value="TRANSCRIPTION ELONGATION FACTOR SPT6"/>
    <property type="match status" value="1"/>
</dbReference>
<dbReference type="InterPro" id="IPR037027">
    <property type="entry name" value="YqgF/RNaseH-like_dom_sf"/>
</dbReference>
<dbReference type="InterPro" id="IPR023323">
    <property type="entry name" value="Tex-like_dom_sf"/>
</dbReference>
<dbReference type="GO" id="GO:0034728">
    <property type="term" value="P:nucleosome organization"/>
    <property type="evidence" value="ECO:0007669"/>
    <property type="project" value="TreeGrafter"/>
</dbReference>
<dbReference type="InterPro" id="IPR028088">
    <property type="entry name" value="Spt6_HTH_DNA-bd_dom"/>
</dbReference>
<reference evidence="3 4" key="1">
    <citation type="submission" date="2018-02" db="EMBL/GenBank/DDBJ databases">
        <title>Draft genome of wild Prunus yedoensis var. nudiflora.</title>
        <authorList>
            <person name="Baek S."/>
            <person name="Kim J.-H."/>
            <person name="Choi K."/>
            <person name="Kim G.-B."/>
            <person name="Cho A."/>
            <person name="Jang H."/>
            <person name="Shin C.-H."/>
            <person name="Yu H.-J."/>
            <person name="Mun J.-H."/>
        </authorList>
    </citation>
    <scope>NUCLEOTIDE SEQUENCE [LARGE SCALE GENOMIC DNA]</scope>
    <source>
        <strain evidence="4">cv. Jeju island</strain>
        <tissue evidence="3">Leaf</tissue>
    </source>
</reference>
<dbReference type="Gene3D" id="3.30.420.140">
    <property type="entry name" value="YqgF/RNase H-like domain"/>
    <property type="match status" value="1"/>
</dbReference>
<dbReference type="Proteomes" id="UP000250321">
    <property type="component" value="Unassembled WGS sequence"/>
</dbReference>
<dbReference type="PANTHER" id="PTHR10145">
    <property type="entry name" value="TRANSCRIPTION ELONGATION FACTOR SPT6"/>
    <property type="match status" value="1"/>
</dbReference>
<dbReference type="GO" id="GO:0140673">
    <property type="term" value="P:transcription elongation-coupled chromatin remodeling"/>
    <property type="evidence" value="ECO:0007669"/>
    <property type="project" value="InterPro"/>
</dbReference>
<dbReference type="SUPFAM" id="SSF158832">
    <property type="entry name" value="Tex N-terminal region-like"/>
    <property type="match status" value="1"/>
</dbReference>
<dbReference type="InterPro" id="IPR017072">
    <property type="entry name" value="TF_Spt6"/>
</dbReference>
<sequence>MSIAHEIEGKFKRLKKAQRHTERDLGVSDEELFDGNGKSGRSAEEKLKHSLFGDDEVDEEFDATGVPVRQKKLKRKKFREAPGVSSSSLHEAHEIFGDVDELLQLRKQGSDSNECRDRKLEDEFEPSVLSEKYMTEKDDQIRDLDIPERIQIYEESTGSPPLDEISIEDESTWIYNQLTSGTIPLYGKEGLGSSISRGDINKFLELHHKYKLEIPFIAMYRKECLSFLKDETQDQNEKPPKIKWHKELWTIQDLDRKWLLLQKRKSALQSYYKRFECMVNHQILESVITSLEASESEREVDDADAKFNLHFPLGEIGADEGQYKRPKRKSLYSICSKAGLWEVANKFGYSSEEFGMQLSLEKMRRDEGDELENPKGTPEEMASNFTCAMFETPKAVLKGARHMAAVEISCEPCVRKYVRNNYLDSIEVSTSPTPDGNIAIDCSHQFAGVKWLQRKPLNRFEGAQWLLIQKAEEEKLLEVTLQLPEDRLNKLISDFNEYYLSDGVSKSAQVWNEQRKLILQDAIFNFLLPAIEKEAGSLLTSRAKNWLRVEYGKVLWNKVSVGPYHRKENDSSSDGEAPPRVMACCWGPGKPATTFVMLDSSGEVVDVLYAGSLTYIPMMSMIRNLRKMMKNAF</sequence>
<dbReference type="GO" id="GO:0003677">
    <property type="term" value="F:DNA binding"/>
    <property type="evidence" value="ECO:0007669"/>
    <property type="project" value="InterPro"/>
</dbReference>
<organism evidence="3 4">
    <name type="scientific">Prunus yedoensis var. nudiflora</name>
    <dbReference type="NCBI Taxonomy" id="2094558"/>
    <lineage>
        <taxon>Eukaryota</taxon>
        <taxon>Viridiplantae</taxon>
        <taxon>Streptophyta</taxon>
        <taxon>Embryophyta</taxon>
        <taxon>Tracheophyta</taxon>
        <taxon>Spermatophyta</taxon>
        <taxon>Magnoliopsida</taxon>
        <taxon>eudicotyledons</taxon>
        <taxon>Gunneridae</taxon>
        <taxon>Pentapetalae</taxon>
        <taxon>rosids</taxon>
        <taxon>fabids</taxon>
        <taxon>Rosales</taxon>
        <taxon>Rosaceae</taxon>
        <taxon>Amygdaloideae</taxon>
        <taxon>Amygdaleae</taxon>
        <taxon>Prunus</taxon>
    </lineage>
</organism>
<dbReference type="GO" id="GO:0003746">
    <property type="term" value="F:translation elongation factor activity"/>
    <property type="evidence" value="ECO:0007669"/>
    <property type="project" value="UniProtKB-KW"/>
</dbReference>
<protein>
    <submittedName>
        <fullName evidence="3">Transcription elongation factor SPT6-like</fullName>
    </submittedName>
</protein>